<keyword evidence="1" id="KW-1133">Transmembrane helix</keyword>
<keyword evidence="1" id="KW-0812">Transmembrane</keyword>
<organism evidence="2">
    <name type="scientific">Ixodes ricinus</name>
    <name type="common">Common tick</name>
    <name type="synonym">Acarus ricinus</name>
    <dbReference type="NCBI Taxonomy" id="34613"/>
    <lineage>
        <taxon>Eukaryota</taxon>
        <taxon>Metazoa</taxon>
        <taxon>Ecdysozoa</taxon>
        <taxon>Arthropoda</taxon>
        <taxon>Chelicerata</taxon>
        <taxon>Arachnida</taxon>
        <taxon>Acari</taxon>
        <taxon>Parasitiformes</taxon>
        <taxon>Ixodida</taxon>
        <taxon>Ixodoidea</taxon>
        <taxon>Ixodidae</taxon>
        <taxon>Ixodinae</taxon>
        <taxon>Ixodes</taxon>
    </lineage>
</organism>
<name>A0A147BNH1_IXORI</name>
<evidence type="ECO:0000313" key="2">
    <source>
        <dbReference type="EMBL" id="JAR92324.1"/>
    </source>
</evidence>
<dbReference type="EMBL" id="GEGO01003080">
    <property type="protein sequence ID" value="JAR92324.1"/>
    <property type="molecule type" value="Transcribed_RNA"/>
</dbReference>
<protein>
    <submittedName>
        <fullName evidence="2">Uncharacterized protein</fullName>
    </submittedName>
</protein>
<proteinExistence type="predicted"/>
<feature type="transmembrane region" description="Helical" evidence="1">
    <location>
        <begin position="12"/>
        <end position="33"/>
    </location>
</feature>
<dbReference type="AlphaFoldDB" id="A0A147BNH1"/>
<accession>A0A147BNH1</accession>
<keyword evidence="1" id="KW-0472">Membrane</keyword>
<reference evidence="2" key="1">
    <citation type="journal article" date="2018" name="PLoS Negl. Trop. Dis.">
        <title>Sialome diversity of ticks revealed by RNAseq of single tick salivary glands.</title>
        <authorList>
            <person name="Perner J."/>
            <person name="Kropackova S."/>
            <person name="Kopacek P."/>
            <person name="Ribeiro J.M."/>
        </authorList>
    </citation>
    <scope>NUCLEOTIDE SEQUENCE</scope>
    <source>
        <strain evidence="2">Siblings of single egg batch collected in Ceske Budejovice</strain>
        <tissue evidence="2">Salivary glands</tissue>
    </source>
</reference>
<sequence>MKKTTLDRNVFLFFFCFFFLVFFVFVCGLESLYKITIYGLKNGLNVPDWTTRIVKKKEICKASFQVLFLYSFHILSHLSDCCFNECISSVAKTKIKLFFKVLCVNGGCIAP</sequence>
<evidence type="ECO:0000256" key="1">
    <source>
        <dbReference type="SAM" id="Phobius"/>
    </source>
</evidence>